<dbReference type="EC" id="4.1.2.13" evidence="5 14"/>
<feature type="binding site" evidence="12">
    <location>
        <position position="213"/>
    </location>
    <ligand>
        <name>dihydroxyacetone phosphate</name>
        <dbReference type="ChEBI" id="CHEBI:57642"/>
    </ligand>
</feature>
<comment type="function">
    <text evidence="2 14">Catalyzes the aldol condensation of dihydroxyacetone phosphate (DHAP or glycerone-phosphate) with glyceraldehyde 3-phosphate (G3P) to form fructose 1,6-bisphosphate (FBP) in gluconeogenesis and the reverse reaction in glycolysis.</text>
</comment>
<evidence type="ECO:0000256" key="9">
    <source>
        <dbReference type="ARBA" id="ARBA00023152"/>
    </source>
</evidence>
<evidence type="ECO:0000256" key="1">
    <source>
        <dbReference type="ARBA" id="ARBA00000441"/>
    </source>
</evidence>
<dbReference type="Pfam" id="PF01116">
    <property type="entry name" value="F_bP_aldolase"/>
    <property type="match status" value="1"/>
</dbReference>
<feature type="active site" description="Proton donor" evidence="11">
    <location>
        <position position="95"/>
    </location>
</feature>
<evidence type="ECO:0000256" key="5">
    <source>
        <dbReference type="ARBA" id="ARBA00013068"/>
    </source>
</evidence>
<evidence type="ECO:0000256" key="3">
    <source>
        <dbReference type="ARBA" id="ARBA00004714"/>
    </source>
</evidence>
<accession>A0A1K1Q8S4</accession>
<keyword evidence="9 14" id="KW-0324">Glycolysis</keyword>
<comment type="similarity">
    <text evidence="4 14">Belongs to the class II fructose-bisphosphate aldolase family.</text>
</comment>
<feature type="binding site" evidence="13">
    <location>
        <position position="212"/>
    </location>
    <ligand>
        <name>Zn(2+)</name>
        <dbReference type="ChEBI" id="CHEBI:29105"/>
        <label>1</label>
        <note>catalytic</note>
    </ligand>
</feature>
<proteinExistence type="inferred from homology"/>
<dbReference type="Proteomes" id="UP000182740">
    <property type="component" value="Unassembled WGS sequence"/>
</dbReference>
<feature type="binding site" evidence="12">
    <location>
        <begin position="274"/>
        <end position="277"/>
    </location>
    <ligand>
        <name>dihydroxyacetone phosphate</name>
        <dbReference type="ChEBI" id="CHEBI:57642"/>
    </ligand>
</feature>
<dbReference type="PROSITE" id="PS00602">
    <property type="entry name" value="ALDOLASE_CLASS_II_1"/>
    <property type="match status" value="1"/>
</dbReference>
<dbReference type="GO" id="GO:0006096">
    <property type="term" value="P:glycolytic process"/>
    <property type="evidence" value="ECO:0007669"/>
    <property type="project" value="UniProtKB-UniPathway"/>
</dbReference>
<dbReference type="PANTHER" id="PTHR30559:SF0">
    <property type="entry name" value="FRUCTOSE-BISPHOSPHATE ALDOLASE"/>
    <property type="match status" value="1"/>
</dbReference>
<feature type="binding site" evidence="13">
    <location>
        <position position="161"/>
    </location>
    <ligand>
        <name>Zn(2+)</name>
        <dbReference type="ChEBI" id="CHEBI:29105"/>
        <label>2</label>
    </ligand>
</feature>
<feature type="binding site" evidence="13">
    <location>
        <position position="252"/>
    </location>
    <ligand>
        <name>Zn(2+)</name>
        <dbReference type="ChEBI" id="CHEBI:29105"/>
        <label>1</label>
        <note>catalytic</note>
    </ligand>
</feature>
<dbReference type="AlphaFoldDB" id="A0A1K1Q8S4"/>
<dbReference type="GO" id="GO:0004332">
    <property type="term" value="F:fructose-bisphosphate aldolase activity"/>
    <property type="evidence" value="ECO:0007669"/>
    <property type="project" value="UniProtKB-EC"/>
</dbReference>
<feature type="binding site" evidence="13">
    <location>
        <position position="131"/>
    </location>
    <ligand>
        <name>Zn(2+)</name>
        <dbReference type="ChEBI" id="CHEBI:29105"/>
        <label>2</label>
    </ligand>
</feature>
<dbReference type="STRING" id="546364.SAMN04489730_1477"/>
<dbReference type="InterPro" id="IPR000771">
    <property type="entry name" value="FBA_II"/>
</dbReference>
<evidence type="ECO:0000256" key="13">
    <source>
        <dbReference type="PIRSR" id="PIRSR001359-3"/>
    </source>
</evidence>
<evidence type="ECO:0000313" key="16">
    <source>
        <dbReference type="Proteomes" id="UP000182740"/>
    </source>
</evidence>
<dbReference type="RefSeq" id="WP_072475542.1">
    <property type="nucleotide sequence ID" value="NZ_FPJG01000006.1"/>
</dbReference>
<evidence type="ECO:0000256" key="10">
    <source>
        <dbReference type="ARBA" id="ARBA00023239"/>
    </source>
</evidence>
<evidence type="ECO:0000256" key="11">
    <source>
        <dbReference type="PIRSR" id="PIRSR001359-1"/>
    </source>
</evidence>
<sequence>MPIATPEVYAEMLDRAKANEFAYPAINVTSSETVNAAIRGFAEAESDGIIQFSTGGAEFASGQKVKDMVTGATALAEFAQVVAAKYDVNVALHTDHCPKDKLDGFVRPLLEISAERVKNGQNPLFQSHMWDGSAIDLDENLEIAAELLAKASAAKIILEVEIGVVGGEEDGVAHDINEKLYTAEGDFLKTIDALGAGEKGRYLLAATFGNVHGVYKPGNVKLRPDVLKGGQEAAAKKLGLDAGSKPFELVFHGGSGSLPEEIREAVSYGVVKMNVDTDTQYAFSRPIADHFFKNYDGVLKVDGEVGNKKVYDPRSYLKAAEAGMAARVVEACQALGSAGTKLK</sequence>
<evidence type="ECO:0000256" key="6">
    <source>
        <dbReference type="ARBA" id="ARBA00013779"/>
    </source>
</evidence>
<dbReference type="OrthoDB" id="9803995at2"/>
<dbReference type="UniPathway" id="UPA00109">
    <property type="reaction ID" value="UER00183"/>
</dbReference>
<dbReference type="GO" id="GO:0005829">
    <property type="term" value="C:cytosol"/>
    <property type="evidence" value="ECO:0007669"/>
    <property type="project" value="TreeGrafter"/>
</dbReference>
<keyword evidence="8 13" id="KW-0862">Zinc</keyword>
<dbReference type="Gene3D" id="3.20.20.70">
    <property type="entry name" value="Aldolase class I"/>
    <property type="match status" value="1"/>
</dbReference>
<gene>
    <name evidence="15" type="ORF">SAMN04489730_1477</name>
</gene>
<keyword evidence="7 13" id="KW-0479">Metal-binding</keyword>
<evidence type="ECO:0000313" key="15">
    <source>
        <dbReference type="EMBL" id="SFW56117.1"/>
    </source>
</evidence>
<organism evidence="15 16">
    <name type="scientific">Amycolatopsis australiensis</name>
    <dbReference type="NCBI Taxonomy" id="546364"/>
    <lineage>
        <taxon>Bacteria</taxon>
        <taxon>Bacillati</taxon>
        <taxon>Actinomycetota</taxon>
        <taxon>Actinomycetes</taxon>
        <taxon>Pseudonocardiales</taxon>
        <taxon>Pseudonocardiaceae</taxon>
        <taxon>Amycolatopsis</taxon>
    </lineage>
</organism>
<dbReference type="NCBIfam" id="NF006628">
    <property type="entry name" value="PRK09197.1"/>
    <property type="match status" value="1"/>
</dbReference>
<evidence type="ECO:0000256" key="2">
    <source>
        <dbReference type="ARBA" id="ARBA00002181"/>
    </source>
</evidence>
<dbReference type="EMBL" id="FPJG01000006">
    <property type="protein sequence ID" value="SFW56117.1"/>
    <property type="molecule type" value="Genomic_DNA"/>
</dbReference>
<evidence type="ECO:0000256" key="14">
    <source>
        <dbReference type="RuleBase" id="RU366023"/>
    </source>
</evidence>
<dbReference type="GO" id="GO:0008270">
    <property type="term" value="F:zinc ion binding"/>
    <property type="evidence" value="ECO:0007669"/>
    <property type="project" value="UniProtKB-UniRule"/>
</dbReference>
<dbReference type="PIRSF" id="PIRSF001359">
    <property type="entry name" value="F_bP_aldolase_II"/>
    <property type="match status" value="1"/>
</dbReference>
<dbReference type="InterPro" id="IPR013785">
    <property type="entry name" value="Aldolase_TIM"/>
</dbReference>
<dbReference type="PROSITE" id="PS00806">
    <property type="entry name" value="ALDOLASE_CLASS_II_2"/>
    <property type="match status" value="1"/>
</dbReference>
<name>A0A1K1Q8S4_9PSEU</name>
<keyword evidence="10 14" id="KW-0456">Lyase</keyword>
<protein>
    <recommendedName>
        <fullName evidence="6 14">Fructose-bisphosphate aldolase</fullName>
        <shortName evidence="14">FBP aldolase</shortName>
        <ecNumber evidence="5 14">4.1.2.13</ecNumber>
    </recommendedName>
</protein>
<feature type="binding site" evidence="13">
    <location>
        <position position="96"/>
    </location>
    <ligand>
        <name>Zn(2+)</name>
        <dbReference type="ChEBI" id="CHEBI:29105"/>
        <label>1</label>
        <note>catalytic</note>
    </ligand>
</feature>
<dbReference type="SUPFAM" id="SSF51569">
    <property type="entry name" value="Aldolase"/>
    <property type="match status" value="1"/>
</dbReference>
<dbReference type="NCBIfam" id="TIGR01520">
    <property type="entry name" value="FruBisAldo_II_A"/>
    <property type="match status" value="1"/>
</dbReference>
<reference evidence="16" key="1">
    <citation type="submission" date="2016-11" db="EMBL/GenBank/DDBJ databases">
        <authorList>
            <person name="Varghese N."/>
            <person name="Submissions S."/>
        </authorList>
    </citation>
    <scope>NUCLEOTIDE SEQUENCE [LARGE SCALE GENOMIC DNA]</scope>
    <source>
        <strain evidence="16">DSM 44671</strain>
    </source>
</reference>
<keyword evidence="16" id="KW-1185">Reference proteome</keyword>
<dbReference type="PANTHER" id="PTHR30559">
    <property type="entry name" value="FRUCTOSE-BISPHOSPHATE ALDOLASE CLASS 2"/>
    <property type="match status" value="1"/>
</dbReference>
<evidence type="ECO:0000256" key="4">
    <source>
        <dbReference type="ARBA" id="ARBA00005812"/>
    </source>
</evidence>
<feature type="binding site" evidence="12">
    <location>
        <begin position="253"/>
        <end position="255"/>
    </location>
    <ligand>
        <name>dihydroxyacetone phosphate</name>
        <dbReference type="ChEBI" id="CHEBI:57642"/>
    </ligand>
</feature>
<comment type="catalytic activity">
    <reaction evidence="1 14">
        <text>beta-D-fructose 1,6-bisphosphate = D-glyceraldehyde 3-phosphate + dihydroxyacetone phosphate</text>
        <dbReference type="Rhea" id="RHEA:14729"/>
        <dbReference type="ChEBI" id="CHEBI:32966"/>
        <dbReference type="ChEBI" id="CHEBI:57642"/>
        <dbReference type="ChEBI" id="CHEBI:59776"/>
        <dbReference type="EC" id="4.1.2.13"/>
    </reaction>
</comment>
<comment type="pathway">
    <text evidence="3 14">Carbohydrate degradation; glycolysis; D-glyceraldehyde 3-phosphate and glycerone phosphate from D-glucose: step 4/4.</text>
</comment>
<comment type="cofactor">
    <cofactor evidence="13 14">
        <name>Zn(2+)</name>
        <dbReference type="ChEBI" id="CHEBI:29105"/>
    </cofactor>
    <text evidence="13 14">Binds 2 Zn(2+) ions per subunit. One is catalytic and the other provides a structural contribution.</text>
</comment>
<dbReference type="NCBIfam" id="TIGR00167">
    <property type="entry name" value="cbbA"/>
    <property type="match status" value="1"/>
</dbReference>
<evidence type="ECO:0000256" key="8">
    <source>
        <dbReference type="ARBA" id="ARBA00022833"/>
    </source>
</evidence>
<evidence type="ECO:0000256" key="12">
    <source>
        <dbReference type="PIRSR" id="PIRSR001359-2"/>
    </source>
</evidence>
<evidence type="ECO:0000256" key="7">
    <source>
        <dbReference type="ARBA" id="ARBA00022723"/>
    </source>
</evidence>
<dbReference type="InterPro" id="IPR006411">
    <property type="entry name" value="Fruct_bisP_bact"/>
</dbReference>